<dbReference type="GO" id="GO:0019843">
    <property type="term" value="F:rRNA binding"/>
    <property type="evidence" value="ECO:0007669"/>
    <property type="project" value="UniProtKB-UniRule"/>
</dbReference>
<comment type="similarity">
    <text evidence="1 6 7">Belongs to the universal ribosomal protein uS8 family.</text>
</comment>
<dbReference type="SUPFAM" id="SSF56047">
    <property type="entry name" value="Ribosomal protein S8"/>
    <property type="match status" value="1"/>
</dbReference>
<gene>
    <name evidence="6 8" type="primary">rps8</name>
    <name evidence="8" type="ORF">AMQ74_01674</name>
</gene>
<dbReference type="Gene3D" id="3.30.1490.10">
    <property type="match status" value="1"/>
</dbReference>
<evidence type="ECO:0000256" key="6">
    <source>
        <dbReference type="HAMAP-Rule" id="MF_01302"/>
    </source>
</evidence>
<proteinExistence type="inferred from homology"/>
<dbReference type="GO" id="GO:0005840">
    <property type="term" value="C:ribosome"/>
    <property type="evidence" value="ECO:0007669"/>
    <property type="project" value="UniProtKB-KW"/>
</dbReference>
<dbReference type="GO" id="GO:0003735">
    <property type="term" value="F:structural constituent of ribosome"/>
    <property type="evidence" value="ECO:0007669"/>
    <property type="project" value="InterPro"/>
</dbReference>
<evidence type="ECO:0000256" key="1">
    <source>
        <dbReference type="ARBA" id="ARBA00006471"/>
    </source>
</evidence>
<dbReference type="InterPro" id="IPR047863">
    <property type="entry name" value="Ribosomal_uS8_CS"/>
</dbReference>
<comment type="function">
    <text evidence="6">One of the primary rRNA binding proteins, it binds directly to 16S rRNA central domain where it helps coordinate assembly of the platform of the 30S subunit.</text>
</comment>
<organism evidence="8 9">
    <name type="scientific">Candidatus Methanofastidiosum methylothiophilum</name>
    <dbReference type="NCBI Taxonomy" id="1705564"/>
    <lineage>
        <taxon>Archaea</taxon>
        <taxon>Methanobacteriati</taxon>
        <taxon>Methanobacteriota</taxon>
        <taxon>Stenosarchaea group</taxon>
        <taxon>Candidatus Methanofastidiosia</taxon>
        <taxon>Candidatus Methanofastidiosales</taxon>
        <taxon>Candidatus Methanofastidiosaceae</taxon>
        <taxon>Candidatus Methanofastidiosum</taxon>
    </lineage>
</organism>
<keyword evidence="3 6" id="KW-0694">RNA-binding</keyword>
<dbReference type="Pfam" id="PF00410">
    <property type="entry name" value="Ribosomal_S8"/>
    <property type="match status" value="1"/>
</dbReference>
<dbReference type="GO" id="GO:1990904">
    <property type="term" value="C:ribonucleoprotein complex"/>
    <property type="evidence" value="ECO:0007669"/>
    <property type="project" value="UniProtKB-KW"/>
</dbReference>
<name>A0A150IRQ4_9EURY</name>
<comment type="caution">
    <text evidence="8">The sequence shown here is derived from an EMBL/GenBank/DDBJ whole genome shotgun (WGS) entry which is preliminary data.</text>
</comment>
<evidence type="ECO:0000256" key="5">
    <source>
        <dbReference type="ARBA" id="ARBA00023274"/>
    </source>
</evidence>
<protein>
    <recommendedName>
        <fullName evidence="6">Small ribosomal subunit protein uS8</fullName>
    </recommendedName>
</protein>
<dbReference type="InterPro" id="IPR035987">
    <property type="entry name" value="Ribosomal_uS8_sf"/>
</dbReference>
<dbReference type="Gene3D" id="3.30.1370.30">
    <property type="match status" value="1"/>
</dbReference>
<evidence type="ECO:0000256" key="7">
    <source>
        <dbReference type="RuleBase" id="RU003660"/>
    </source>
</evidence>
<dbReference type="GO" id="GO:0006412">
    <property type="term" value="P:translation"/>
    <property type="evidence" value="ECO:0007669"/>
    <property type="project" value="UniProtKB-UniRule"/>
</dbReference>
<dbReference type="NCBIfam" id="NF003115">
    <property type="entry name" value="PRK04034.1"/>
    <property type="match status" value="1"/>
</dbReference>
<evidence type="ECO:0000256" key="4">
    <source>
        <dbReference type="ARBA" id="ARBA00022980"/>
    </source>
</evidence>
<dbReference type="AlphaFoldDB" id="A0A150IRQ4"/>
<dbReference type="Proteomes" id="UP000075578">
    <property type="component" value="Unassembled WGS sequence"/>
</dbReference>
<dbReference type="InterPro" id="IPR000630">
    <property type="entry name" value="Ribosomal_uS8"/>
</dbReference>
<evidence type="ECO:0000256" key="2">
    <source>
        <dbReference type="ARBA" id="ARBA00022730"/>
    </source>
</evidence>
<comment type="subunit">
    <text evidence="6">Part of the 30S ribosomal subunit.</text>
</comment>
<dbReference type="PANTHER" id="PTHR11758">
    <property type="entry name" value="40S RIBOSOMAL PROTEIN S15A"/>
    <property type="match status" value="1"/>
</dbReference>
<dbReference type="HAMAP" id="MF_01302_A">
    <property type="entry name" value="Ribosomal_uS8_A"/>
    <property type="match status" value="1"/>
</dbReference>
<dbReference type="EMBL" id="LNGD01000156">
    <property type="protein sequence ID" value="KYC47535.1"/>
    <property type="molecule type" value="Genomic_DNA"/>
</dbReference>
<sequence>MKIDPLADALSNIYNYENARKPDCVIPASKLTGNLLRIMQKWGYIGAFEFIDDGKNGLFKVELLGAINKCGVIKPRTPVKNSELERWEMRYLPAKEFGILILTTPNGVMTHKQAKEEKIGGILLAYVY</sequence>
<dbReference type="PROSITE" id="PS00053">
    <property type="entry name" value="RIBOSOMAL_S8"/>
    <property type="match status" value="1"/>
</dbReference>
<keyword evidence="2 6" id="KW-0699">rRNA-binding</keyword>
<evidence type="ECO:0000313" key="9">
    <source>
        <dbReference type="Proteomes" id="UP000075578"/>
    </source>
</evidence>
<evidence type="ECO:0000256" key="3">
    <source>
        <dbReference type="ARBA" id="ARBA00022884"/>
    </source>
</evidence>
<keyword evidence="4 6" id="KW-0689">Ribosomal protein</keyword>
<reference evidence="8 9" key="1">
    <citation type="journal article" date="2016" name="ISME J.">
        <title>Chasing the elusive Euryarchaeota class WSA2: genomes reveal a uniquely fastidious methyl-reducing methanogen.</title>
        <authorList>
            <person name="Nobu M.K."/>
            <person name="Narihiro T."/>
            <person name="Kuroda K."/>
            <person name="Mei R."/>
            <person name="Liu W.T."/>
        </authorList>
    </citation>
    <scope>NUCLEOTIDE SEQUENCE [LARGE SCALE GENOMIC DNA]</scope>
    <source>
        <strain evidence="8">U1lsi0528_Bin089</strain>
    </source>
</reference>
<evidence type="ECO:0000313" key="8">
    <source>
        <dbReference type="EMBL" id="KYC47535.1"/>
    </source>
</evidence>
<keyword evidence="5 6" id="KW-0687">Ribonucleoprotein</keyword>
<accession>A0A150IRQ4</accession>